<dbReference type="RefSeq" id="WP_115935725.1">
    <property type="nucleotide sequence ID" value="NZ_QRDW01000002.1"/>
</dbReference>
<evidence type="ECO:0000313" key="2">
    <source>
        <dbReference type="Proteomes" id="UP000256845"/>
    </source>
</evidence>
<comment type="caution">
    <text evidence="1">The sequence shown here is derived from an EMBL/GenBank/DDBJ whole genome shotgun (WGS) entry which is preliminary data.</text>
</comment>
<dbReference type="EMBL" id="QRDW01000002">
    <property type="protein sequence ID" value="RED52172.1"/>
    <property type="molecule type" value="Genomic_DNA"/>
</dbReference>
<dbReference type="AlphaFoldDB" id="A0A3D9HRQ0"/>
<sequence length="215" mass="24315">MTTKKVSQPEPLTVSEMGFLQKLAESKDPNARVHYYQFLSDKGYAYGAMALGVARNDTVLGRTANNFMKDFAVDMGKPVSALRERAIGRDLMRADFEARKALWEQDPKAVIKLKVRDIRDYHSRIFKNHGLAPEAWTAYLPTKLAGHEGEEALWQEMLSNARGDAWDQAKDGVGLLFDPFRLDRPWKEQEAYAGWFGDAGWAGTKAAWETAWDAQ</sequence>
<keyword evidence="2" id="KW-1185">Reference proteome</keyword>
<dbReference type="OrthoDB" id="8481883at2"/>
<accession>A0A3D9HRQ0</accession>
<reference evidence="1 2" key="1">
    <citation type="submission" date="2018-07" db="EMBL/GenBank/DDBJ databases">
        <title>Genomic Encyclopedia of Type Strains, Phase III (KMG-III): the genomes of soil and plant-associated and newly described type strains.</title>
        <authorList>
            <person name="Whitman W."/>
        </authorList>
    </citation>
    <scope>NUCLEOTIDE SEQUENCE [LARGE SCALE GENOMIC DNA]</scope>
    <source>
        <strain evidence="1 2">CECT 8488</strain>
    </source>
</reference>
<protein>
    <submittedName>
        <fullName evidence="1">Uncharacterized protein</fullName>
    </submittedName>
</protein>
<proteinExistence type="predicted"/>
<evidence type="ECO:0000313" key="1">
    <source>
        <dbReference type="EMBL" id="RED52172.1"/>
    </source>
</evidence>
<organism evidence="1 2">
    <name type="scientific">Aestuariispira insulae</name>
    <dbReference type="NCBI Taxonomy" id="1461337"/>
    <lineage>
        <taxon>Bacteria</taxon>
        <taxon>Pseudomonadati</taxon>
        <taxon>Pseudomonadota</taxon>
        <taxon>Alphaproteobacteria</taxon>
        <taxon>Rhodospirillales</taxon>
        <taxon>Kiloniellaceae</taxon>
        <taxon>Aestuariispira</taxon>
    </lineage>
</organism>
<gene>
    <name evidence="1" type="ORF">DFP90_102190</name>
</gene>
<name>A0A3D9HRQ0_9PROT</name>
<dbReference type="Proteomes" id="UP000256845">
    <property type="component" value="Unassembled WGS sequence"/>
</dbReference>